<proteinExistence type="predicted"/>
<dbReference type="AlphaFoldDB" id="F2TWS1"/>
<dbReference type="InParanoid" id="F2TWS1"/>
<sequence>MKVVRAGMAAVIAALLVVVTVVGVGDSAVAAAAAGAAAAAAAAGAGAGGAEAAPNAIPGDLPKEIADHKFVFVVGAHHSGTTLLDLIIGEHEDATALKGTGKAANEGQHVQNVYKPAHDLGGVISYAFNGEAYMDETDPRLTADNRLSLYNSWAKYWNTSKPYLVEKSPRHITMTRFLQEMFTRERTYFVIIMRHPFGAFDFVFRQYPTQKSYGCGYLELRQWLTLHENLMDDIKHLENVVVVQFEQLLGLGHEATQNLANEIFEFLHLPPNVQLDIDGGTSDEAKYIHWYTSLRKTHPNWFDKDGRYIKAPNARVPLPDFYRPENYKPSDYSPPPRGVRRSTPGTRGKGEEEAGEQASKDNSSGNTKPRGDGTADAGAGGDGSATAAAGVADTAAIDAVVERTQEELDRTADGEQKAVLQKHLDALKEARDLLINKALQGDRTDDEDDDDGLAEEADVEEVGDDGATAKRRKLLTYYGNMRSHVQVHTGSVFDWAEKWANTDWSSKQCSRLMKDLEPRLGKFGYTLKNLTYYEAPKAFKDYLLHPF</sequence>
<dbReference type="Gene3D" id="3.40.50.300">
    <property type="entry name" value="P-loop containing nucleotide triphosphate hydrolases"/>
    <property type="match status" value="1"/>
</dbReference>
<evidence type="ECO:0000313" key="2">
    <source>
        <dbReference type="EMBL" id="EGD72517.1"/>
    </source>
</evidence>
<dbReference type="InterPro" id="IPR027417">
    <property type="entry name" value="P-loop_NTPase"/>
</dbReference>
<dbReference type="KEGG" id="sre:PTSG_00538"/>
<dbReference type="Pfam" id="PF13469">
    <property type="entry name" value="Sulfotransfer_3"/>
    <property type="match status" value="1"/>
</dbReference>
<evidence type="ECO:0008006" key="4">
    <source>
        <dbReference type="Google" id="ProtNLM"/>
    </source>
</evidence>
<accession>F2TWS1</accession>
<keyword evidence="3" id="KW-1185">Reference proteome</keyword>
<feature type="region of interest" description="Disordered" evidence="1">
    <location>
        <begin position="442"/>
        <end position="465"/>
    </location>
</feature>
<name>F2TWS1_SALR5</name>
<gene>
    <name evidence="2" type="ORF">PTSG_00538</name>
</gene>
<dbReference type="eggNOG" id="ENOG502S9SH">
    <property type="taxonomic scope" value="Eukaryota"/>
</dbReference>
<dbReference type="SUPFAM" id="SSF52540">
    <property type="entry name" value="P-loop containing nucleoside triphosphate hydrolases"/>
    <property type="match status" value="1"/>
</dbReference>
<protein>
    <recommendedName>
        <fullName evidence="4">Sulfotransferase domain-containing protein</fullName>
    </recommendedName>
</protein>
<organism evidence="3">
    <name type="scientific">Salpingoeca rosetta (strain ATCC 50818 / BSB-021)</name>
    <dbReference type="NCBI Taxonomy" id="946362"/>
    <lineage>
        <taxon>Eukaryota</taxon>
        <taxon>Choanoflagellata</taxon>
        <taxon>Craspedida</taxon>
        <taxon>Salpingoecidae</taxon>
        <taxon>Salpingoeca</taxon>
    </lineage>
</organism>
<dbReference type="Proteomes" id="UP000007799">
    <property type="component" value="Unassembled WGS sequence"/>
</dbReference>
<dbReference type="EMBL" id="GL832955">
    <property type="protein sequence ID" value="EGD72517.1"/>
    <property type="molecule type" value="Genomic_DNA"/>
</dbReference>
<feature type="compositionally biased region" description="Acidic residues" evidence="1">
    <location>
        <begin position="444"/>
        <end position="464"/>
    </location>
</feature>
<evidence type="ECO:0000256" key="1">
    <source>
        <dbReference type="SAM" id="MobiDB-lite"/>
    </source>
</evidence>
<feature type="region of interest" description="Disordered" evidence="1">
    <location>
        <begin position="319"/>
        <end position="386"/>
    </location>
</feature>
<evidence type="ECO:0000313" key="3">
    <source>
        <dbReference type="Proteomes" id="UP000007799"/>
    </source>
</evidence>
<dbReference type="GeneID" id="16067862"/>
<dbReference type="RefSeq" id="XP_004999086.1">
    <property type="nucleotide sequence ID" value="XM_004999029.1"/>
</dbReference>
<reference evidence="2" key="1">
    <citation type="submission" date="2009-08" db="EMBL/GenBank/DDBJ databases">
        <title>Annotation of Salpingoeca rosetta.</title>
        <authorList>
            <consortium name="The Broad Institute Genome Sequencing Platform"/>
            <person name="Russ C."/>
            <person name="Cuomo C."/>
            <person name="Burger G."/>
            <person name="Gray M.W."/>
            <person name="Holland P.W.H."/>
            <person name="King N."/>
            <person name="Lang F.B.F."/>
            <person name="Roger A.J."/>
            <person name="Ruiz-Trillo I."/>
            <person name="Young S.K."/>
            <person name="Zeng Q."/>
            <person name="Gargeya S."/>
            <person name="Alvarado L."/>
            <person name="Berlin A."/>
            <person name="Chapman S.B."/>
            <person name="Chen Z."/>
            <person name="Freedman E."/>
            <person name="Gellesch M."/>
            <person name="Goldberg J."/>
            <person name="Griggs A."/>
            <person name="Gujja S."/>
            <person name="Heilman E."/>
            <person name="Heiman D."/>
            <person name="Howarth C."/>
            <person name="Mehta T."/>
            <person name="Neiman D."/>
            <person name="Pearson M."/>
            <person name="Roberts A."/>
            <person name="Saif S."/>
            <person name="Shea T."/>
            <person name="Shenoy N."/>
            <person name="Sisk P."/>
            <person name="Stolte C."/>
            <person name="Sykes S."/>
            <person name="White J."/>
            <person name="Yandava C."/>
            <person name="Haas B."/>
            <person name="Nusbaum C."/>
            <person name="Birren B."/>
        </authorList>
    </citation>
    <scope>NUCLEOTIDE SEQUENCE [LARGE SCALE GENOMIC DNA]</scope>
    <source>
        <strain evidence="2">ATCC 50818</strain>
    </source>
</reference>